<name>A0A6P1DX85_9GAMM</name>
<dbReference type="RefSeq" id="WP_164656070.1">
    <property type="nucleotide sequence ID" value="NZ_JAAIJR010000139.1"/>
</dbReference>
<keyword evidence="2" id="KW-1185">Reference proteome</keyword>
<reference evidence="2" key="1">
    <citation type="journal article" date="2020" name="Microbiol. Resour. Announc.">
        <title>Draft Genome Sequences of Thiorhodococcus mannitoliphagus and Thiorhodococcus minor, Purple Sulfur Photosynthetic Bacteria in the Gammaproteobacterial Family Chromatiaceae.</title>
        <authorList>
            <person name="Aviles F.A."/>
            <person name="Meyer T.E."/>
            <person name="Kyndt J.A."/>
        </authorList>
    </citation>
    <scope>NUCLEOTIDE SEQUENCE [LARGE SCALE GENOMIC DNA]</scope>
    <source>
        <strain evidence="2">DSM 18266</strain>
    </source>
</reference>
<dbReference type="EMBL" id="JAAIJR010000139">
    <property type="protein sequence ID" value="NEX22927.1"/>
    <property type="molecule type" value="Genomic_DNA"/>
</dbReference>
<dbReference type="AlphaFoldDB" id="A0A6P1DX85"/>
<organism evidence="1 2">
    <name type="scientific">Thiorhodococcus mannitoliphagus</name>
    <dbReference type="NCBI Taxonomy" id="329406"/>
    <lineage>
        <taxon>Bacteria</taxon>
        <taxon>Pseudomonadati</taxon>
        <taxon>Pseudomonadota</taxon>
        <taxon>Gammaproteobacteria</taxon>
        <taxon>Chromatiales</taxon>
        <taxon>Chromatiaceae</taxon>
        <taxon>Thiorhodococcus</taxon>
    </lineage>
</organism>
<gene>
    <name evidence="1" type="ORF">G3480_21925</name>
</gene>
<dbReference type="Proteomes" id="UP000471640">
    <property type="component" value="Unassembled WGS sequence"/>
</dbReference>
<comment type="caution">
    <text evidence="1">The sequence shown here is derived from an EMBL/GenBank/DDBJ whole genome shotgun (WGS) entry which is preliminary data.</text>
</comment>
<evidence type="ECO:0000313" key="2">
    <source>
        <dbReference type="Proteomes" id="UP000471640"/>
    </source>
</evidence>
<protein>
    <submittedName>
        <fullName evidence="1">Uncharacterized protein</fullName>
    </submittedName>
</protein>
<proteinExistence type="predicted"/>
<evidence type="ECO:0000313" key="1">
    <source>
        <dbReference type="EMBL" id="NEX22927.1"/>
    </source>
</evidence>
<sequence>MSRWLWSSRHPPWCRHVDRESFAWLASAGVLEWINALSSAFFNPWFQFTVFDSDRGVGVVVNNMLSTCTASLSGAITEGRVK</sequence>
<accession>A0A6P1DX85</accession>
<reference evidence="1 2" key="2">
    <citation type="submission" date="2020-02" db="EMBL/GenBank/DDBJ databases">
        <title>Genome sequences of Thiorhodococcus mannitoliphagus and Thiorhodococcus minor, purple sulfur photosynthetic bacteria in the gammaproteobacterial family, Chromatiaceae.</title>
        <authorList>
            <person name="Aviles F.A."/>
            <person name="Meyer T.E."/>
            <person name="Kyndt J.A."/>
        </authorList>
    </citation>
    <scope>NUCLEOTIDE SEQUENCE [LARGE SCALE GENOMIC DNA]</scope>
    <source>
        <strain evidence="1 2">DSM 18266</strain>
    </source>
</reference>